<comment type="caution">
    <text evidence="3">The sequence shown here is derived from an EMBL/GenBank/DDBJ whole genome shotgun (WGS) entry which is preliminary data.</text>
</comment>
<accession>A0ABS1B5X4</accession>
<feature type="compositionally biased region" description="Low complexity" evidence="1">
    <location>
        <begin position="149"/>
        <end position="167"/>
    </location>
</feature>
<keyword evidence="4" id="KW-1185">Reference proteome</keyword>
<reference evidence="3 4" key="1">
    <citation type="submission" date="2020-12" db="EMBL/GenBank/DDBJ databases">
        <title>Brachybacterium sp. MASK1Z-5, whole genome shotgun sequence.</title>
        <authorList>
            <person name="Tuo L."/>
        </authorList>
    </citation>
    <scope>NUCLEOTIDE SEQUENCE [LARGE SCALE GENOMIC DNA]</scope>
    <source>
        <strain evidence="3 4">MASK1Z-5</strain>
    </source>
</reference>
<feature type="region of interest" description="Disordered" evidence="1">
    <location>
        <begin position="149"/>
        <end position="173"/>
    </location>
</feature>
<keyword evidence="2" id="KW-1133">Transmembrane helix</keyword>
<sequence>MTSSFNPPPHWPEPPEDGWLPPEGWRPDPRWGRVPAGWRVWMDRTRAGGAEDGPLLLSEDVPASGARVRRRIPSYPVTVMNPGIWSENQLEHEDYGFPEPAERRARPRLRLGMTIVATVVGLLIAAGTAVLFVQLMQYATDSLPATSLPASSLSAAPAAPTAPTSLAEVTTAA</sequence>
<feature type="region of interest" description="Disordered" evidence="1">
    <location>
        <begin position="1"/>
        <end position="25"/>
    </location>
</feature>
<evidence type="ECO:0000313" key="4">
    <source>
        <dbReference type="Proteomes" id="UP000612352"/>
    </source>
</evidence>
<evidence type="ECO:0000313" key="3">
    <source>
        <dbReference type="EMBL" id="MBK0330034.1"/>
    </source>
</evidence>
<feature type="transmembrane region" description="Helical" evidence="2">
    <location>
        <begin position="111"/>
        <end position="133"/>
    </location>
</feature>
<evidence type="ECO:0000256" key="2">
    <source>
        <dbReference type="SAM" id="Phobius"/>
    </source>
</evidence>
<proteinExistence type="predicted"/>
<dbReference type="Proteomes" id="UP000612352">
    <property type="component" value="Unassembled WGS sequence"/>
</dbReference>
<evidence type="ECO:0000256" key="1">
    <source>
        <dbReference type="SAM" id="MobiDB-lite"/>
    </source>
</evidence>
<dbReference type="EMBL" id="JAEDAJ010000001">
    <property type="protein sequence ID" value="MBK0330034.1"/>
    <property type="molecule type" value="Genomic_DNA"/>
</dbReference>
<keyword evidence="2" id="KW-0812">Transmembrane</keyword>
<organism evidence="3 4">
    <name type="scientific">Brachybacterium halotolerans</name>
    <dbReference type="NCBI Taxonomy" id="2795215"/>
    <lineage>
        <taxon>Bacteria</taxon>
        <taxon>Bacillati</taxon>
        <taxon>Actinomycetota</taxon>
        <taxon>Actinomycetes</taxon>
        <taxon>Micrococcales</taxon>
        <taxon>Dermabacteraceae</taxon>
        <taxon>Brachybacterium</taxon>
    </lineage>
</organism>
<keyword evidence="2" id="KW-0472">Membrane</keyword>
<feature type="compositionally biased region" description="Pro residues" evidence="1">
    <location>
        <begin position="1"/>
        <end position="12"/>
    </location>
</feature>
<gene>
    <name evidence="3" type="ORF">I8D64_01260</name>
</gene>
<name>A0ABS1B5X4_9MICO</name>
<protein>
    <submittedName>
        <fullName evidence="3">Uncharacterized protein</fullName>
    </submittedName>
</protein>